<protein>
    <submittedName>
        <fullName evidence="3">Putative cell wall binding repeat protein</fullName>
    </submittedName>
</protein>
<dbReference type="SUPFAM" id="SSF69360">
    <property type="entry name" value="Cell wall binding repeat"/>
    <property type="match status" value="1"/>
</dbReference>
<gene>
    <name evidence="3" type="ORF">D8862_08990</name>
</gene>
<name>A0A3R9HX48_STROR</name>
<comment type="caution">
    <text evidence="3">The sequence shown here is derived from an EMBL/GenBank/DDBJ whole genome shotgun (WGS) entry which is preliminary data.</text>
</comment>
<dbReference type="AlphaFoldDB" id="A0A3R9HX48"/>
<evidence type="ECO:0000313" key="4">
    <source>
        <dbReference type="Proteomes" id="UP000272252"/>
    </source>
</evidence>
<dbReference type="Proteomes" id="UP000272252">
    <property type="component" value="Unassembled WGS sequence"/>
</dbReference>
<evidence type="ECO:0000256" key="2">
    <source>
        <dbReference type="PROSITE-ProRule" id="PRU00591"/>
    </source>
</evidence>
<dbReference type="PROSITE" id="PS51170">
    <property type="entry name" value="CW"/>
    <property type="match status" value="1"/>
</dbReference>
<dbReference type="Gene3D" id="2.10.270.10">
    <property type="entry name" value="Cholin Binding"/>
    <property type="match status" value="1"/>
</dbReference>
<reference evidence="3 4" key="1">
    <citation type="submission" date="2018-11" db="EMBL/GenBank/DDBJ databases">
        <title>Species Designations Belie Phenotypic and Genotypic Heterogeneity in Oral Streptococci.</title>
        <authorList>
            <person name="Velsko I."/>
        </authorList>
    </citation>
    <scope>NUCLEOTIDE SEQUENCE [LARGE SCALE GENOMIC DNA]</scope>
    <source>
        <strain evidence="3 4">BCC59</strain>
    </source>
</reference>
<sequence length="41" mass="4838">MKSNAWIKDKDKWYYLNSSGKMLRNTYTPDGYYVGNSGAWQ</sequence>
<feature type="repeat" description="Cell wall-binding" evidence="2">
    <location>
        <begin position="3"/>
        <end position="22"/>
    </location>
</feature>
<dbReference type="EMBL" id="RJNK01000013">
    <property type="protein sequence ID" value="RSI63511.1"/>
    <property type="molecule type" value="Genomic_DNA"/>
</dbReference>
<evidence type="ECO:0000256" key="1">
    <source>
        <dbReference type="ARBA" id="ARBA00022737"/>
    </source>
</evidence>
<evidence type="ECO:0000313" key="3">
    <source>
        <dbReference type="EMBL" id="RSI63511.1"/>
    </source>
</evidence>
<dbReference type="Pfam" id="PF19085">
    <property type="entry name" value="Choline_bind_2"/>
    <property type="match status" value="1"/>
</dbReference>
<dbReference type="InterPro" id="IPR018337">
    <property type="entry name" value="Cell_wall/Cho-bd_repeat"/>
</dbReference>
<accession>A0A3R9HX48</accession>
<proteinExistence type="predicted"/>
<dbReference type="OrthoDB" id="2032428at2"/>
<keyword evidence="1" id="KW-0677">Repeat</keyword>
<organism evidence="3 4">
    <name type="scientific">Streptococcus oralis</name>
    <dbReference type="NCBI Taxonomy" id="1303"/>
    <lineage>
        <taxon>Bacteria</taxon>
        <taxon>Bacillati</taxon>
        <taxon>Bacillota</taxon>
        <taxon>Bacilli</taxon>
        <taxon>Lactobacillales</taxon>
        <taxon>Streptococcaceae</taxon>
        <taxon>Streptococcus</taxon>
    </lineage>
</organism>